<comment type="caution">
    <text evidence="4">The sequence shown here is derived from an EMBL/GenBank/DDBJ whole genome shotgun (WGS) entry which is preliminary data.</text>
</comment>
<keyword evidence="1" id="KW-0560">Oxidoreductase</keyword>
<organism evidence="4 5">
    <name type="scientific">Colletotrichum plurivorum</name>
    <dbReference type="NCBI Taxonomy" id="2175906"/>
    <lineage>
        <taxon>Eukaryota</taxon>
        <taxon>Fungi</taxon>
        <taxon>Dikarya</taxon>
        <taxon>Ascomycota</taxon>
        <taxon>Pezizomycotina</taxon>
        <taxon>Sordariomycetes</taxon>
        <taxon>Hypocreomycetidae</taxon>
        <taxon>Glomerellales</taxon>
        <taxon>Glomerellaceae</taxon>
        <taxon>Colletotrichum</taxon>
        <taxon>Colletotrichum orchidearum species complex</taxon>
    </lineage>
</organism>
<dbReference type="SUPFAM" id="SSF51735">
    <property type="entry name" value="NAD(P)-binding Rossmann-fold domains"/>
    <property type="match status" value="1"/>
</dbReference>
<dbReference type="InterPro" id="IPR036291">
    <property type="entry name" value="NAD(P)-bd_dom_sf"/>
</dbReference>
<evidence type="ECO:0000313" key="5">
    <source>
        <dbReference type="Proteomes" id="UP000654918"/>
    </source>
</evidence>
<proteinExistence type="inferred from homology"/>
<evidence type="ECO:0000256" key="1">
    <source>
        <dbReference type="ARBA" id="ARBA00023002"/>
    </source>
</evidence>
<evidence type="ECO:0000256" key="2">
    <source>
        <dbReference type="ARBA" id="ARBA00023445"/>
    </source>
</evidence>
<dbReference type="PANTHER" id="PTHR10366:SF562">
    <property type="entry name" value="ALDEHYDE REDUCTASE II (AFU_ORTHOLOGUE AFUA_1G11360)"/>
    <property type="match status" value="1"/>
</dbReference>
<dbReference type="GO" id="GO:0016616">
    <property type="term" value="F:oxidoreductase activity, acting on the CH-OH group of donors, NAD or NADP as acceptor"/>
    <property type="evidence" value="ECO:0007669"/>
    <property type="project" value="TreeGrafter"/>
</dbReference>
<name>A0A8H6KL50_9PEZI</name>
<feature type="domain" description="Rhodanese" evidence="3">
    <location>
        <begin position="9"/>
        <end position="60"/>
    </location>
</feature>
<dbReference type="InterPro" id="IPR001763">
    <property type="entry name" value="Rhodanese-like_dom"/>
</dbReference>
<evidence type="ECO:0000313" key="4">
    <source>
        <dbReference type="EMBL" id="KAF6832736.1"/>
    </source>
</evidence>
<gene>
    <name evidence="4" type="ORF">CPLU01_05970</name>
</gene>
<dbReference type="PROSITE" id="PS50206">
    <property type="entry name" value="RHODANESE_3"/>
    <property type="match status" value="1"/>
</dbReference>
<protein>
    <submittedName>
        <fullName evidence="4">Aldehyde reductase II</fullName>
    </submittedName>
</protein>
<evidence type="ECO:0000259" key="3">
    <source>
        <dbReference type="PROSITE" id="PS50206"/>
    </source>
</evidence>
<dbReference type="Gene3D" id="3.40.50.720">
    <property type="entry name" value="NAD(P)-binding Rossmann-like Domain"/>
    <property type="match status" value="1"/>
</dbReference>
<dbReference type="EMBL" id="WIGO01000066">
    <property type="protein sequence ID" value="KAF6832736.1"/>
    <property type="molecule type" value="Genomic_DNA"/>
</dbReference>
<keyword evidence="5" id="KW-1185">Reference proteome</keyword>
<dbReference type="AlphaFoldDB" id="A0A8H6KL50"/>
<sequence length="385" mass="42154">MATIENPAIPKGSTVLITGVNGFLASHAADQFVQQGYKVRGTVRDVGKNAWLAAYFDKTYGEGNFELAAVPDMTAKDAYAEAVKGVSAFIHVASVLSFDPDPEKVIPDAVESALVAIKAAYEEPSVKRFVQTSSSSTAVPVELDLLLKSKDAVVTEDSWSPDAVEVAYRPGPWGPEHGPPVYAASKIKQEQAVWKFYEENKSRRPDIVVNSGKKTLLLGSRRADHSPVVLPNMNFGKTLDAVNQGHPSSSGLFVFLMKGARTPAMLDVPMYYVDVQDTGLLHVAGAVLPDVKGERIFGFAEPYNWNKVLGILRKQNPDRNFHDDYHSDEYPLFIKPRDRAEELLRRFGRPGWTPMEESIANNTADLKDDEAAASVKTAAAFENLA</sequence>
<dbReference type="PANTHER" id="PTHR10366">
    <property type="entry name" value="NAD DEPENDENT EPIMERASE/DEHYDRATASE"/>
    <property type="match status" value="1"/>
</dbReference>
<accession>A0A8H6KL50</accession>
<dbReference type="InterPro" id="IPR050425">
    <property type="entry name" value="NAD(P)_dehydrat-like"/>
</dbReference>
<dbReference type="Pfam" id="PF01370">
    <property type="entry name" value="Epimerase"/>
    <property type="match status" value="1"/>
</dbReference>
<comment type="similarity">
    <text evidence="2">Belongs to the NAD(P)-dependent epimerase/dehydratase family. Dihydroflavonol-4-reductase subfamily.</text>
</comment>
<dbReference type="InterPro" id="IPR001509">
    <property type="entry name" value="Epimerase_deHydtase"/>
</dbReference>
<reference evidence="4" key="1">
    <citation type="journal article" date="2020" name="Phytopathology">
        <title>Genome Sequence Resources of Colletotrichum truncatum, C. plurivorum, C. musicola, and C. sojae: Four Species Pathogenic to Soybean (Glycine max).</title>
        <authorList>
            <person name="Rogerio F."/>
            <person name="Boufleur T.R."/>
            <person name="Ciampi-Guillardi M."/>
            <person name="Sukno S.A."/>
            <person name="Thon M.R."/>
            <person name="Massola Junior N.S."/>
            <person name="Baroncelli R."/>
        </authorList>
    </citation>
    <scope>NUCLEOTIDE SEQUENCE</scope>
    <source>
        <strain evidence="4">LFN00145</strain>
    </source>
</reference>
<dbReference type="Proteomes" id="UP000654918">
    <property type="component" value="Unassembled WGS sequence"/>
</dbReference>